<proteinExistence type="predicted"/>
<sequence>MSLLPWPRLLADAIGLGIPPKDFWALSVAEWRALCGPQTGLDQAGLARLSAAYPDEEIPTHDATE</sequence>
<accession>A0A2P2EAX2</accession>
<organism evidence="1 2">
    <name type="scientific">Candidatus Phycosocius bacilliformis</name>
    <dbReference type="NCBI Taxonomy" id="1445552"/>
    <lineage>
        <taxon>Bacteria</taxon>
        <taxon>Pseudomonadati</taxon>
        <taxon>Pseudomonadota</taxon>
        <taxon>Alphaproteobacteria</taxon>
        <taxon>Caulobacterales</taxon>
        <taxon>Caulobacterales incertae sedis</taxon>
        <taxon>Candidatus Phycosocius</taxon>
    </lineage>
</organism>
<dbReference type="OrthoDB" id="7582980at2"/>
<dbReference type="RefSeq" id="WP_108985075.1">
    <property type="nucleotide sequence ID" value="NZ_BFBR01000005.1"/>
</dbReference>
<comment type="caution">
    <text evidence="1">The sequence shown here is derived from an EMBL/GenBank/DDBJ whole genome shotgun (WGS) entry which is preliminary data.</text>
</comment>
<evidence type="ECO:0000313" key="1">
    <source>
        <dbReference type="EMBL" id="GBF58214.1"/>
    </source>
</evidence>
<evidence type="ECO:0008006" key="3">
    <source>
        <dbReference type="Google" id="ProtNLM"/>
    </source>
</evidence>
<gene>
    <name evidence="1" type="ORF">PbB2_01886</name>
</gene>
<keyword evidence="2" id="KW-1185">Reference proteome</keyword>
<dbReference type="EMBL" id="BFBR01000005">
    <property type="protein sequence ID" value="GBF58214.1"/>
    <property type="molecule type" value="Genomic_DNA"/>
</dbReference>
<dbReference type="Pfam" id="PF09550">
    <property type="entry name" value="Phage_TAC_6"/>
    <property type="match status" value="1"/>
</dbReference>
<reference evidence="1 2" key="1">
    <citation type="journal article" date="2018" name="Genome Announc.">
        <title>Draft Genome Sequence of "Candidatus Phycosocius bacilliformis," an Alphaproteobacterial Ectosymbiont of the Hydrocarbon-Producing Green Alga Botryococcus braunii.</title>
        <authorList>
            <person name="Tanabe Y."/>
            <person name="Yamaguchi H."/>
            <person name="Watanabe M.M."/>
        </authorList>
    </citation>
    <scope>NUCLEOTIDE SEQUENCE [LARGE SCALE GENOMIC DNA]</scope>
    <source>
        <strain evidence="1 2">BOTRYCO-2</strain>
    </source>
</reference>
<dbReference type="AlphaFoldDB" id="A0A2P2EAX2"/>
<dbReference type="Proteomes" id="UP000245086">
    <property type="component" value="Unassembled WGS sequence"/>
</dbReference>
<dbReference type="InterPro" id="IPR019056">
    <property type="entry name" value="Phage_TAC_6"/>
</dbReference>
<name>A0A2P2EAX2_9PROT</name>
<protein>
    <recommendedName>
        <fullName evidence="3">Phage tail assembly chaperone</fullName>
    </recommendedName>
</protein>
<evidence type="ECO:0000313" key="2">
    <source>
        <dbReference type="Proteomes" id="UP000245086"/>
    </source>
</evidence>